<dbReference type="InterPro" id="IPR005583">
    <property type="entry name" value="YaaA"/>
</dbReference>
<dbReference type="AlphaFoldDB" id="A0A381TK27"/>
<protein>
    <recommendedName>
        <fullName evidence="2">Peroxide stress protein YaaA</fullName>
    </recommendedName>
</protein>
<organism evidence="1">
    <name type="scientific">marine metagenome</name>
    <dbReference type="NCBI Taxonomy" id="408172"/>
    <lineage>
        <taxon>unclassified sequences</taxon>
        <taxon>metagenomes</taxon>
        <taxon>ecological metagenomes</taxon>
    </lineage>
</organism>
<evidence type="ECO:0000313" key="1">
    <source>
        <dbReference type="EMBL" id="SVA14323.1"/>
    </source>
</evidence>
<dbReference type="GO" id="GO:0033194">
    <property type="term" value="P:response to hydroperoxide"/>
    <property type="evidence" value="ECO:0007669"/>
    <property type="project" value="TreeGrafter"/>
</dbReference>
<name>A0A381TK27_9ZZZZ</name>
<sequence length="262" mass="28480">MPPLILLPPSEKKAPGGAGVPWHEAGQSFAELDDARREVIAALEDAMGAPLETRTKLLGVGAANVDRATIANRRVDTSPTLPAIERYTGVLYDALDADSLPAHLRKRLDEQVVIFSGLWGAVRPSDPIPDYKLKMGAALPDLGKPSRCWKPHLTNALSAAASGTVWDLLPNEHAVAWDPTIAGHRIRARFLDDVEKNGDRTLVAVSHWNKLLKGVLVRHLLEHRLDEPGGLVDFAHPQGYTYRPDLTTTSGNTTDIALVSVR</sequence>
<accession>A0A381TK27</accession>
<dbReference type="PANTHER" id="PTHR30283">
    <property type="entry name" value="PEROXIDE STRESS RESPONSE PROTEIN YAAA"/>
    <property type="match status" value="1"/>
</dbReference>
<dbReference type="Pfam" id="PF03883">
    <property type="entry name" value="H2O2_YaaD"/>
    <property type="match status" value="1"/>
</dbReference>
<proteinExistence type="predicted"/>
<dbReference type="PANTHER" id="PTHR30283:SF4">
    <property type="entry name" value="PEROXIDE STRESS RESISTANCE PROTEIN YAAA"/>
    <property type="match status" value="1"/>
</dbReference>
<gene>
    <name evidence="1" type="ORF">METZ01_LOCUS67177</name>
</gene>
<dbReference type="GO" id="GO:0005829">
    <property type="term" value="C:cytosol"/>
    <property type="evidence" value="ECO:0007669"/>
    <property type="project" value="TreeGrafter"/>
</dbReference>
<evidence type="ECO:0008006" key="2">
    <source>
        <dbReference type="Google" id="ProtNLM"/>
    </source>
</evidence>
<reference evidence="1" key="1">
    <citation type="submission" date="2018-05" db="EMBL/GenBank/DDBJ databases">
        <authorList>
            <person name="Lanie J.A."/>
            <person name="Ng W.-L."/>
            <person name="Kazmierczak K.M."/>
            <person name="Andrzejewski T.M."/>
            <person name="Davidsen T.M."/>
            <person name="Wayne K.J."/>
            <person name="Tettelin H."/>
            <person name="Glass J.I."/>
            <person name="Rusch D."/>
            <person name="Podicherti R."/>
            <person name="Tsui H.-C.T."/>
            <person name="Winkler M.E."/>
        </authorList>
    </citation>
    <scope>NUCLEOTIDE SEQUENCE</scope>
</reference>
<dbReference type="EMBL" id="UINC01004437">
    <property type="protein sequence ID" value="SVA14323.1"/>
    <property type="molecule type" value="Genomic_DNA"/>
</dbReference>